<accession>A0A3M7RVF3</accession>
<keyword evidence="3" id="KW-1185">Reference proteome</keyword>
<evidence type="ECO:0000256" key="1">
    <source>
        <dbReference type="SAM" id="SignalP"/>
    </source>
</evidence>
<feature type="chain" id="PRO_5018241755" evidence="1">
    <location>
        <begin position="16"/>
        <end position="63"/>
    </location>
</feature>
<dbReference type="AlphaFoldDB" id="A0A3M7RVF3"/>
<keyword evidence="1" id="KW-0732">Signal</keyword>
<proteinExistence type="predicted"/>
<sequence length="63" mass="7274">MLGYFVNLLSTVIIQECCLLEQSEENVHFTNLYHKNLKKVIDNDCGVKFNWMQLPLCQIGNVA</sequence>
<organism evidence="2 3">
    <name type="scientific">Brachionus plicatilis</name>
    <name type="common">Marine rotifer</name>
    <name type="synonym">Brachionus muelleri</name>
    <dbReference type="NCBI Taxonomy" id="10195"/>
    <lineage>
        <taxon>Eukaryota</taxon>
        <taxon>Metazoa</taxon>
        <taxon>Spiralia</taxon>
        <taxon>Gnathifera</taxon>
        <taxon>Rotifera</taxon>
        <taxon>Eurotatoria</taxon>
        <taxon>Monogononta</taxon>
        <taxon>Pseudotrocha</taxon>
        <taxon>Ploima</taxon>
        <taxon>Brachionidae</taxon>
        <taxon>Brachionus</taxon>
    </lineage>
</organism>
<comment type="caution">
    <text evidence="2">The sequence shown here is derived from an EMBL/GenBank/DDBJ whole genome shotgun (WGS) entry which is preliminary data.</text>
</comment>
<dbReference type="Proteomes" id="UP000276133">
    <property type="component" value="Unassembled WGS sequence"/>
</dbReference>
<gene>
    <name evidence="2" type="ORF">BpHYR1_034190</name>
</gene>
<reference evidence="2 3" key="1">
    <citation type="journal article" date="2018" name="Sci. Rep.">
        <title>Genomic signatures of local adaptation to the degree of environmental predictability in rotifers.</title>
        <authorList>
            <person name="Franch-Gras L."/>
            <person name="Hahn C."/>
            <person name="Garcia-Roger E.M."/>
            <person name="Carmona M.J."/>
            <person name="Serra M."/>
            <person name="Gomez A."/>
        </authorList>
    </citation>
    <scope>NUCLEOTIDE SEQUENCE [LARGE SCALE GENOMIC DNA]</scope>
    <source>
        <strain evidence="2">HYR1</strain>
    </source>
</reference>
<evidence type="ECO:0000313" key="2">
    <source>
        <dbReference type="EMBL" id="RNA27439.1"/>
    </source>
</evidence>
<name>A0A3M7RVF3_BRAPC</name>
<feature type="signal peptide" evidence="1">
    <location>
        <begin position="1"/>
        <end position="15"/>
    </location>
</feature>
<dbReference type="EMBL" id="REGN01002542">
    <property type="protein sequence ID" value="RNA27439.1"/>
    <property type="molecule type" value="Genomic_DNA"/>
</dbReference>
<evidence type="ECO:0000313" key="3">
    <source>
        <dbReference type="Proteomes" id="UP000276133"/>
    </source>
</evidence>
<protein>
    <submittedName>
        <fullName evidence="2">Uncharacterized protein</fullName>
    </submittedName>
</protein>